<comment type="caution">
    <text evidence="1">The sequence shown here is derived from an EMBL/GenBank/DDBJ whole genome shotgun (WGS) entry which is preliminary data.</text>
</comment>
<evidence type="ECO:0000313" key="2">
    <source>
        <dbReference type="Proteomes" id="UP001229346"/>
    </source>
</evidence>
<dbReference type="EMBL" id="JAUSSU010000014">
    <property type="protein sequence ID" value="MDQ0115980.1"/>
    <property type="molecule type" value="Genomic_DNA"/>
</dbReference>
<gene>
    <name evidence="1" type="ORF">J2T15_005455</name>
</gene>
<keyword evidence="2" id="KW-1185">Reference proteome</keyword>
<dbReference type="Proteomes" id="UP001229346">
    <property type="component" value="Unassembled WGS sequence"/>
</dbReference>
<name>A0ABT9U8K0_PAEHA</name>
<sequence>MKKLAIAVRQKIDLLREQELYAYQIAYYILQNQRLAEEAAKTALIELSRGCLLLKEPTEELRTSVKRLTVHASLALAGAASAPGKAKEKKTVSY</sequence>
<dbReference type="RefSeq" id="WP_307207985.1">
    <property type="nucleotide sequence ID" value="NZ_JAUSST010000010.1"/>
</dbReference>
<evidence type="ECO:0000313" key="1">
    <source>
        <dbReference type="EMBL" id="MDQ0115980.1"/>
    </source>
</evidence>
<reference evidence="1 2" key="1">
    <citation type="submission" date="2023-07" db="EMBL/GenBank/DDBJ databases">
        <title>Sorghum-associated microbial communities from plants grown in Nebraska, USA.</title>
        <authorList>
            <person name="Schachtman D."/>
        </authorList>
    </citation>
    <scope>NUCLEOTIDE SEQUENCE [LARGE SCALE GENOMIC DNA]</scope>
    <source>
        <strain evidence="1 2">CC482</strain>
    </source>
</reference>
<proteinExistence type="predicted"/>
<protein>
    <submittedName>
        <fullName evidence="1">Uncharacterized protein</fullName>
    </submittedName>
</protein>
<organism evidence="1 2">
    <name type="scientific">Paenibacillus harenae</name>
    <dbReference type="NCBI Taxonomy" id="306543"/>
    <lineage>
        <taxon>Bacteria</taxon>
        <taxon>Bacillati</taxon>
        <taxon>Bacillota</taxon>
        <taxon>Bacilli</taxon>
        <taxon>Bacillales</taxon>
        <taxon>Paenibacillaceae</taxon>
        <taxon>Paenibacillus</taxon>
    </lineage>
</organism>
<accession>A0ABT9U8K0</accession>